<feature type="region of interest" description="Disordered" evidence="1">
    <location>
        <begin position="243"/>
        <end position="268"/>
    </location>
</feature>
<feature type="domain" description="Peptidase C14 caspase" evidence="2">
    <location>
        <begin position="18"/>
        <end position="251"/>
    </location>
</feature>
<dbReference type="EC" id="3.4.22.-" evidence="3"/>
<name>A0ABY9RQS2_9ACTN</name>
<dbReference type="InterPro" id="IPR050452">
    <property type="entry name" value="Metacaspase"/>
</dbReference>
<reference evidence="3 4" key="1">
    <citation type="submission" date="2023-09" db="EMBL/GenBank/DDBJ databases">
        <title>Complete genome of Streptomyces roseicoloratus T14.</title>
        <authorList>
            <person name="Bashizi T."/>
            <person name="Kim M.-J."/>
            <person name="Lee G."/>
            <person name="Tagele S.B."/>
            <person name="Shin J.-H."/>
        </authorList>
    </citation>
    <scope>NUCLEOTIDE SEQUENCE [LARGE SCALE GENOMIC DNA]</scope>
    <source>
        <strain evidence="3 4">T14</strain>
    </source>
</reference>
<dbReference type="PANTHER" id="PTHR48104">
    <property type="entry name" value="METACASPASE-4"/>
    <property type="match status" value="1"/>
</dbReference>
<sequence>MPTGISLHVGLNSVDPDRYGGWDGTLLACENDAHDMARLARAAGFADTVVLTREGTVDRVVTELRAAAERLAAGDILLLTYSGHGGQVPDVTGPDDEPDRRDETLVLYDRQFLDDEVHQEFLRFEDGVRIVTFFDCCHSGSSVELPGAETTGRYMPEPKQAELYDRDRDFYDELQRTLAKDSVAAGDGEGPPVILISACQDNQTAMDGPVNGAFTGALLEVWGDGGFRGDYRTFHRAIQRRLPPTQSPNLHTTGAPSTAFLGQRPFTV</sequence>
<dbReference type="EMBL" id="CP133762">
    <property type="protein sequence ID" value="WMX44053.1"/>
    <property type="molecule type" value="Genomic_DNA"/>
</dbReference>
<dbReference type="PANTHER" id="PTHR48104:SF30">
    <property type="entry name" value="METACASPASE-1"/>
    <property type="match status" value="1"/>
</dbReference>
<accession>A0ABY9RQS2</accession>
<gene>
    <name evidence="3" type="ORF">RGF97_03115</name>
</gene>
<organism evidence="3 4">
    <name type="scientific">Streptomyces roseicoloratus</name>
    <dbReference type="NCBI Taxonomy" id="2508722"/>
    <lineage>
        <taxon>Bacteria</taxon>
        <taxon>Bacillati</taxon>
        <taxon>Actinomycetota</taxon>
        <taxon>Actinomycetes</taxon>
        <taxon>Kitasatosporales</taxon>
        <taxon>Streptomycetaceae</taxon>
        <taxon>Streptomyces</taxon>
    </lineage>
</organism>
<evidence type="ECO:0000313" key="3">
    <source>
        <dbReference type="EMBL" id="WMX44053.1"/>
    </source>
</evidence>
<dbReference type="InterPro" id="IPR011600">
    <property type="entry name" value="Pept_C14_caspase"/>
</dbReference>
<evidence type="ECO:0000259" key="2">
    <source>
        <dbReference type="Pfam" id="PF00656"/>
    </source>
</evidence>
<evidence type="ECO:0000313" key="4">
    <source>
        <dbReference type="Proteomes" id="UP001250858"/>
    </source>
</evidence>
<evidence type="ECO:0000256" key="1">
    <source>
        <dbReference type="SAM" id="MobiDB-lite"/>
    </source>
</evidence>
<dbReference type="Pfam" id="PF00656">
    <property type="entry name" value="Peptidase_C14"/>
    <property type="match status" value="1"/>
</dbReference>
<proteinExistence type="predicted"/>
<dbReference type="GO" id="GO:0016787">
    <property type="term" value="F:hydrolase activity"/>
    <property type="evidence" value="ECO:0007669"/>
    <property type="project" value="UniProtKB-KW"/>
</dbReference>
<feature type="compositionally biased region" description="Polar residues" evidence="1">
    <location>
        <begin position="247"/>
        <end position="256"/>
    </location>
</feature>
<dbReference type="SUPFAM" id="SSF52129">
    <property type="entry name" value="Caspase-like"/>
    <property type="match status" value="1"/>
</dbReference>
<dbReference type="RefSeq" id="WP_128982576.1">
    <property type="nucleotide sequence ID" value="NZ_CP133762.1"/>
</dbReference>
<keyword evidence="4" id="KW-1185">Reference proteome</keyword>
<dbReference type="InterPro" id="IPR029030">
    <property type="entry name" value="Caspase-like_dom_sf"/>
</dbReference>
<keyword evidence="3" id="KW-0378">Hydrolase</keyword>
<dbReference type="Gene3D" id="3.40.50.1460">
    <property type="match status" value="1"/>
</dbReference>
<dbReference type="Proteomes" id="UP001250858">
    <property type="component" value="Chromosome"/>
</dbReference>
<protein>
    <submittedName>
        <fullName evidence="3">Caspase family protein</fullName>
        <ecNumber evidence="3">3.4.22.-</ecNumber>
    </submittedName>
</protein>